<evidence type="ECO:0008006" key="3">
    <source>
        <dbReference type="Google" id="ProtNLM"/>
    </source>
</evidence>
<keyword evidence="2" id="KW-1185">Reference proteome</keyword>
<sequence>MLETTASVRNQKIAYKFRTPDTLEVTPVPVKRILVVGSCMAAGLFHYAHVIFKGAEVDHVLYNYPGDLTEPPHPIEEYAFQLIHLPLRTIVPENMLSDIPHTSEEPFREKLWECEQRLIQTFTGALAFTKDTRLTTFVSEYFTPQQNHMGRLLPRYDLRNPTYFVEQLNRKLHELAREHGAHMVQTDAIAQTFGRKFIQEDLVWNWSHAGYANDWDSIHDTTRIVQPAKLTSLYPFNIEDFIFGFWSEIHAMYRTLTQQDSVKLVILDLDDTLWRGVIAEEGIHNRFVLEGWPLGLIEALKFLKQRGIILAIVSKNDEAKILDLWPQLLKHRLDIDDFAVRKINWKPKAENIQDILNETNLLSKNVLFIDDNPVERESVQAAFPAIRVLGEELYSIRSTLLWAPETQVAYVTQESSRRTEMIQAQVQRETAKADMTREEFLASLDVSVGIRSINTVDDERFPRALELINKSNQFNTTGKRWTVNECLQAFLSGATFEIFEVGDKYTDYGLVGIAIVRNQVILQFVMSCRVVGLGVEQAVIAGLAKIHPQLKGVYTETEANGLCRDLYQKCGFEFDDGIWALGENTVPVPPHVKFI</sequence>
<dbReference type="Gene3D" id="3.40.50.1000">
    <property type="entry name" value="HAD superfamily/HAD-like"/>
    <property type="match status" value="1"/>
</dbReference>
<comment type="caution">
    <text evidence="1">The sequence shown here is derived from an EMBL/GenBank/DDBJ whole genome shotgun (WGS) entry which is preliminary data.</text>
</comment>
<dbReference type="AlphaFoldDB" id="A0A2S9JDK8"/>
<dbReference type="Gene3D" id="3.40.50.1110">
    <property type="entry name" value="SGNH hydrolase"/>
    <property type="match status" value="1"/>
</dbReference>
<gene>
    <name evidence="1" type="ORF">C5750_19135</name>
</gene>
<dbReference type="InterPro" id="IPR036514">
    <property type="entry name" value="SGNH_hydro_sf"/>
</dbReference>
<dbReference type="SUPFAM" id="SSF56784">
    <property type="entry name" value="HAD-like"/>
    <property type="match status" value="1"/>
</dbReference>
<dbReference type="Proteomes" id="UP000238563">
    <property type="component" value="Unassembled WGS sequence"/>
</dbReference>
<organism evidence="1 2">
    <name type="scientific">Phyllobacterium myrsinacearum</name>
    <dbReference type="NCBI Taxonomy" id="28101"/>
    <lineage>
        <taxon>Bacteria</taxon>
        <taxon>Pseudomonadati</taxon>
        <taxon>Pseudomonadota</taxon>
        <taxon>Alphaproteobacteria</taxon>
        <taxon>Hyphomicrobiales</taxon>
        <taxon>Phyllobacteriaceae</taxon>
        <taxon>Phyllobacterium</taxon>
    </lineage>
</organism>
<protein>
    <recommendedName>
        <fullName evidence="3">HAD-IIIC family phosphatase</fullName>
    </recommendedName>
</protein>
<dbReference type="OrthoDB" id="323926at2"/>
<dbReference type="InterPro" id="IPR023214">
    <property type="entry name" value="HAD_sf"/>
</dbReference>
<evidence type="ECO:0000313" key="1">
    <source>
        <dbReference type="EMBL" id="PRD50966.1"/>
    </source>
</evidence>
<dbReference type="InterPro" id="IPR010037">
    <property type="entry name" value="FkbH_domain"/>
</dbReference>
<dbReference type="GO" id="GO:0016788">
    <property type="term" value="F:hydrolase activity, acting on ester bonds"/>
    <property type="evidence" value="ECO:0007669"/>
    <property type="project" value="UniProtKB-ARBA"/>
</dbReference>
<dbReference type="EMBL" id="PVBT01000006">
    <property type="protein sequence ID" value="PRD50966.1"/>
    <property type="molecule type" value="Genomic_DNA"/>
</dbReference>
<proteinExistence type="predicted"/>
<name>A0A2S9JDK8_9HYPH</name>
<accession>A0A2S9JDK8</accession>
<dbReference type="RefSeq" id="WP_105735698.1">
    <property type="nucleotide sequence ID" value="NZ_PVBT01000006.1"/>
</dbReference>
<dbReference type="NCBIfam" id="TIGR01681">
    <property type="entry name" value="HAD-SF-IIIC"/>
    <property type="match status" value="1"/>
</dbReference>
<evidence type="ECO:0000313" key="2">
    <source>
        <dbReference type="Proteomes" id="UP000238563"/>
    </source>
</evidence>
<reference evidence="1 2" key="1">
    <citation type="submission" date="2018-02" db="EMBL/GenBank/DDBJ databases">
        <title>The draft genome of Phyllobacterium myrsinacearum DSM5892.</title>
        <authorList>
            <person name="Li L."/>
            <person name="Liu L."/>
            <person name="Zhang X."/>
            <person name="Wang T."/>
        </authorList>
    </citation>
    <scope>NUCLEOTIDE SEQUENCE [LARGE SCALE GENOMIC DNA]</scope>
    <source>
        <strain evidence="1 2">DSM 5892</strain>
    </source>
</reference>
<dbReference type="Pfam" id="PF00702">
    <property type="entry name" value="Hydrolase"/>
    <property type="match status" value="1"/>
</dbReference>
<dbReference type="NCBIfam" id="TIGR01686">
    <property type="entry name" value="FkbH"/>
    <property type="match status" value="1"/>
</dbReference>
<dbReference type="InterPro" id="IPR036412">
    <property type="entry name" value="HAD-like_sf"/>
</dbReference>
<dbReference type="InterPro" id="IPR010033">
    <property type="entry name" value="HAD_SF_ppase_IIIC"/>
</dbReference>